<sequence length="421" mass="47089">MPKWLASRPCGCTTANFPAKSAHLSISNCNQSSQLTSGVNDGHRDDFRPTTDRFFNVYSTATVPAIACFLGTDETDAFELFSIASPLSLSLSFFLFALLNKQHCKHNKRCLDRPGNGHLWSLACSNSQSVHFPNCSSIPLRSLSFFIQSFQKVSLEQNFIPLKLNSVMPTNEENQIKAENVGEDPSCCDCSSAFLLNMPLPSENSQLLAVEQPLFVGGISQLGESKESIATSSNGSQSLCRICHLPAARGNPLITPCRCSGSLRHVHKTCLLHWLEISSTKVSPSPQCELCGYTYKTHHCFSVFLAVFRTAQCPHCTRRDCTLHLVFIAMLMLMSSCAFISVLYLSQDDGLRTRNILNRQDITVISCSLLFFVAFFVAIFTQYRSETSLFCLFARCWLINRHWRIKNYNPNSEIKKDDVNI</sequence>
<evidence type="ECO:0000256" key="2">
    <source>
        <dbReference type="ARBA" id="ARBA00022679"/>
    </source>
</evidence>
<dbReference type="CDD" id="cd16495">
    <property type="entry name" value="RING_CH-C4HC3_MARCH"/>
    <property type="match status" value="1"/>
</dbReference>
<dbReference type="Gene3D" id="3.30.40.10">
    <property type="entry name" value="Zinc/RING finger domain, C3HC4 (zinc finger)"/>
    <property type="match status" value="1"/>
</dbReference>
<keyword evidence="13" id="KW-1185">Reference proteome</keyword>
<keyword evidence="7" id="KW-0862">Zinc</keyword>
<feature type="transmembrane region" description="Helical" evidence="10">
    <location>
        <begin position="325"/>
        <end position="346"/>
    </location>
</feature>
<comment type="caution">
    <text evidence="12">The sequence shown here is derived from an EMBL/GenBank/DDBJ whole genome shotgun (WGS) entry which is preliminary data.</text>
</comment>
<gene>
    <name evidence="12" type="primary">MARCH11</name>
    <name evidence="12" type="ORF">T05_15775</name>
</gene>
<feature type="transmembrane region" description="Helical" evidence="10">
    <location>
        <begin position="78"/>
        <end position="99"/>
    </location>
</feature>
<evidence type="ECO:0000256" key="3">
    <source>
        <dbReference type="ARBA" id="ARBA00022692"/>
    </source>
</evidence>
<dbReference type="OrthoDB" id="264354at2759"/>
<reference evidence="12 13" key="1">
    <citation type="submission" date="2015-01" db="EMBL/GenBank/DDBJ databases">
        <title>Evolution of Trichinella species and genotypes.</title>
        <authorList>
            <person name="Korhonen P.K."/>
            <person name="Edoardo P."/>
            <person name="Giuseppe L.R."/>
            <person name="Gasser R.B."/>
        </authorList>
    </citation>
    <scope>NUCLEOTIDE SEQUENCE [LARGE SCALE GENOMIC DNA]</scope>
    <source>
        <strain evidence="12">ISS417</strain>
    </source>
</reference>
<keyword evidence="6" id="KW-0833">Ubl conjugation pathway</keyword>
<dbReference type="PANTHER" id="PTHR46065">
    <property type="entry name" value="E3 UBIQUITIN-PROTEIN LIGASE MARCH 2/3 FAMILY MEMBER"/>
    <property type="match status" value="1"/>
</dbReference>
<dbReference type="EMBL" id="JYDJ01000113">
    <property type="protein sequence ID" value="KRX43679.1"/>
    <property type="molecule type" value="Genomic_DNA"/>
</dbReference>
<dbReference type="Proteomes" id="UP000055048">
    <property type="component" value="Unassembled WGS sequence"/>
</dbReference>
<evidence type="ECO:0000256" key="5">
    <source>
        <dbReference type="ARBA" id="ARBA00022771"/>
    </source>
</evidence>
<dbReference type="InterPro" id="IPR011016">
    <property type="entry name" value="Znf_RING-CH"/>
</dbReference>
<protein>
    <submittedName>
        <fullName evidence="12">E3 ubiquitin-protein ligase MARCH1</fullName>
    </submittedName>
</protein>
<dbReference type="Pfam" id="PF12906">
    <property type="entry name" value="RINGv"/>
    <property type="match status" value="1"/>
</dbReference>
<feature type="transmembrane region" description="Helical" evidence="10">
    <location>
        <begin position="54"/>
        <end position="72"/>
    </location>
</feature>
<evidence type="ECO:0000256" key="9">
    <source>
        <dbReference type="ARBA" id="ARBA00023136"/>
    </source>
</evidence>
<evidence type="ECO:0000313" key="12">
    <source>
        <dbReference type="EMBL" id="KRX43679.1"/>
    </source>
</evidence>
<dbReference type="PANTHER" id="PTHR46065:SF3">
    <property type="entry name" value="FI20425P1"/>
    <property type="match status" value="1"/>
</dbReference>
<dbReference type="SMART" id="SM00744">
    <property type="entry name" value="RINGv"/>
    <property type="match status" value="1"/>
</dbReference>
<organism evidence="12 13">
    <name type="scientific">Trichinella murrelli</name>
    <dbReference type="NCBI Taxonomy" id="144512"/>
    <lineage>
        <taxon>Eukaryota</taxon>
        <taxon>Metazoa</taxon>
        <taxon>Ecdysozoa</taxon>
        <taxon>Nematoda</taxon>
        <taxon>Enoplea</taxon>
        <taxon>Dorylaimia</taxon>
        <taxon>Trichinellida</taxon>
        <taxon>Trichinellidae</taxon>
        <taxon>Trichinella</taxon>
    </lineage>
</organism>
<dbReference type="GO" id="GO:0016740">
    <property type="term" value="F:transferase activity"/>
    <property type="evidence" value="ECO:0007669"/>
    <property type="project" value="UniProtKB-KW"/>
</dbReference>
<keyword evidence="9 10" id="KW-0472">Membrane</keyword>
<accession>A0A0V0TXC2</accession>
<evidence type="ECO:0000256" key="1">
    <source>
        <dbReference type="ARBA" id="ARBA00004141"/>
    </source>
</evidence>
<feature type="transmembrane region" description="Helical" evidence="10">
    <location>
        <begin position="362"/>
        <end position="380"/>
    </location>
</feature>
<keyword evidence="3 10" id="KW-0812">Transmembrane</keyword>
<feature type="domain" description="RING-CH-type" evidence="11">
    <location>
        <begin position="232"/>
        <end position="298"/>
    </location>
</feature>
<keyword evidence="2" id="KW-0808">Transferase</keyword>
<evidence type="ECO:0000256" key="6">
    <source>
        <dbReference type="ARBA" id="ARBA00022786"/>
    </source>
</evidence>
<proteinExistence type="predicted"/>
<dbReference type="AlphaFoldDB" id="A0A0V0TXC2"/>
<dbReference type="GO" id="GO:0016020">
    <property type="term" value="C:membrane"/>
    <property type="evidence" value="ECO:0007669"/>
    <property type="project" value="UniProtKB-SubCell"/>
</dbReference>
<evidence type="ECO:0000259" key="11">
    <source>
        <dbReference type="PROSITE" id="PS51292"/>
    </source>
</evidence>
<evidence type="ECO:0000313" key="13">
    <source>
        <dbReference type="Proteomes" id="UP000055048"/>
    </source>
</evidence>
<dbReference type="STRING" id="144512.A0A0V0TXC2"/>
<comment type="subcellular location">
    <subcellularLocation>
        <location evidence="1">Membrane</location>
        <topology evidence="1">Multi-pass membrane protein</topology>
    </subcellularLocation>
</comment>
<dbReference type="PROSITE" id="PS51292">
    <property type="entry name" value="ZF_RING_CH"/>
    <property type="match status" value="1"/>
</dbReference>
<dbReference type="SUPFAM" id="SSF57850">
    <property type="entry name" value="RING/U-box"/>
    <property type="match status" value="1"/>
</dbReference>
<keyword evidence="4" id="KW-0479">Metal-binding</keyword>
<dbReference type="GO" id="GO:0008270">
    <property type="term" value="F:zinc ion binding"/>
    <property type="evidence" value="ECO:0007669"/>
    <property type="project" value="UniProtKB-KW"/>
</dbReference>
<keyword evidence="8 10" id="KW-1133">Transmembrane helix</keyword>
<keyword evidence="5" id="KW-0863">Zinc-finger</keyword>
<evidence type="ECO:0000256" key="4">
    <source>
        <dbReference type="ARBA" id="ARBA00022723"/>
    </source>
</evidence>
<evidence type="ECO:0000256" key="10">
    <source>
        <dbReference type="SAM" id="Phobius"/>
    </source>
</evidence>
<evidence type="ECO:0000256" key="7">
    <source>
        <dbReference type="ARBA" id="ARBA00022833"/>
    </source>
</evidence>
<dbReference type="InterPro" id="IPR013083">
    <property type="entry name" value="Znf_RING/FYVE/PHD"/>
</dbReference>
<evidence type="ECO:0000256" key="8">
    <source>
        <dbReference type="ARBA" id="ARBA00022989"/>
    </source>
</evidence>
<name>A0A0V0TXC2_9BILA</name>